<dbReference type="EMBL" id="HBGV01010531">
    <property type="protein sequence ID" value="CAD9495198.1"/>
    <property type="molecule type" value="Transcribed_RNA"/>
</dbReference>
<feature type="transmembrane region" description="Helical" evidence="1">
    <location>
        <begin position="94"/>
        <end position="115"/>
    </location>
</feature>
<name>A0A7S2HN73_9STRA</name>
<feature type="transmembrane region" description="Helical" evidence="1">
    <location>
        <begin position="266"/>
        <end position="286"/>
    </location>
</feature>
<reference evidence="2" key="1">
    <citation type="submission" date="2021-01" db="EMBL/GenBank/DDBJ databases">
        <authorList>
            <person name="Corre E."/>
            <person name="Pelletier E."/>
            <person name="Niang G."/>
            <person name="Scheremetjew M."/>
            <person name="Finn R."/>
            <person name="Kale V."/>
            <person name="Holt S."/>
            <person name="Cochrane G."/>
            <person name="Meng A."/>
            <person name="Brown T."/>
            <person name="Cohen L."/>
        </authorList>
    </citation>
    <scope>NUCLEOTIDE SEQUENCE</scope>
    <source>
        <strain evidence="2">CCMP826</strain>
    </source>
</reference>
<dbReference type="Pfam" id="PF13593">
    <property type="entry name" value="SBF_like"/>
    <property type="match status" value="1"/>
</dbReference>
<feature type="transmembrane region" description="Helical" evidence="1">
    <location>
        <begin position="165"/>
        <end position="182"/>
    </location>
</feature>
<evidence type="ECO:0008006" key="3">
    <source>
        <dbReference type="Google" id="ProtNLM"/>
    </source>
</evidence>
<feature type="transmembrane region" description="Helical" evidence="1">
    <location>
        <begin position="331"/>
        <end position="350"/>
    </location>
</feature>
<keyword evidence="1" id="KW-0812">Transmembrane</keyword>
<dbReference type="PANTHER" id="PTHR18640">
    <property type="entry name" value="SOLUTE CARRIER FAMILY 10 MEMBER 7"/>
    <property type="match status" value="1"/>
</dbReference>
<organism evidence="2">
    <name type="scientific">Helicotheca tamesis</name>
    <dbReference type="NCBI Taxonomy" id="374047"/>
    <lineage>
        <taxon>Eukaryota</taxon>
        <taxon>Sar</taxon>
        <taxon>Stramenopiles</taxon>
        <taxon>Ochrophyta</taxon>
        <taxon>Bacillariophyta</taxon>
        <taxon>Mediophyceae</taxon>
        <taxon>Lithodesmiophycidae</taxon>
        <taxon>Lithodesmiales</taxon>
        <taxon>Lithodesmiaceae</taxon>
        <taxon>Helicotheca</taxon>
    </lineage>
</organism>
<feature type="transmembrane region" description="Helical" evidence="1">
    <location>
        <begin position="356"/>
        <end position="382"/>
    </location>
</feature>
<feature type="transmembrane region" description="Helical" evidence="1">
    <location>
        <begin position="70"/>
        <end position="88"/>
    </location>
</feature>
<dbReference type="InterPro" id="IPR016833">
    <property type="entry name" value="Put_Na-Bile_cotransptr"/>
</dbReference>
<feature type="transmembrane region" description="Helical" evidence="1">
    <location>
        <begin position="298"/>
        <end position="319"/>
    </location>
</feature>
<dbReference type="AlphaFoldDB" id="A0A7S2HN73"/>
<feature type="transmembrane region" description="Helical" evidence="1">
    <location>
        <begin position="136"/>
        <end position="153"/>
    </location>
</feature>
<evidence type="ECO:0000313" key="2">
    <source>
        <dbReference type="EMBL" id="CAD9495198.1"/>
    </source>
</evidence>
<dbReference type="PANTHER" id="PTHR18640:SF5">
    <property type="entry name" value="SODIUM_BILE ACID COTRANSPORTER 7"/>
    <property type="match status" value="1"/>
</dbReference>
<accession>A0A7S2HN73</accession>
<gene>
    <name evidence="2" type="ORF">HTAM1171_LOCUS6486</name>
</gene>
<dbReference type="GO" id="GO:0005886">
    <property type="term" value="C:plasma membrane"/>
    <property type="evidence" value="ECO:0007669"/>
    <property type="project" value="TreeGrafter"/>
</dbReference>
<dbReference type="InterPro" id="IPR038770">
    <property type="entry name" value="Na+/solute_symporter_sf"/>
</dbReference>
<protein>
    <recommendedName>
        <fullName evidence="3">Sodium/bile acid cotransporter</fullName>
    </recommendedName>
</protein>
<proteinExistence type="predicted"/>
<feature type="transmembrane region" description="Helical" evidence="1">
    <location>
        <begin position="194"/>
        <end position="218"/>
    </location>
</feature>
<keyword evidence="1" id="KW-1133">Transmembrane helix</keyword>
<feature type="transmembrane region" description="Helical" evidence="1">
    <location>
        <begin position="224"/>
        <end position="245"/>
    </location>
</feature>
<evidence type="ECO:0000256" key="1">
    <source>
        <dbReference type="SAM" id="Phobius"/>
    </source>
</evidence>
<sequence>MCKEGGCNDDEKTILLTNTGTYGAASSGTSIKGSSHVKSTEISEEEPVSPRRFSLLWFASQLRHAYKTHSLLVSFIVAILLASVYPPIGAHYFLPGITSSWLTVMLMFFISGVCLKTEDLSRASQRIKFNVFVQSFNYIIVSLIVMAFSRALIHSGILPRNLADGMVICSCLPVTVNMILVLTTSANGDEAAAVFSAVFGVLTGTFVTPALILMYLGVQGKIDIGVVLAKLGIRVLLPLLVGQLLQKLHKPTQNFVSENKKSFKNAQEWCLLFIVYCVFCHTFEVGVDTTAGDIFLMIFLQVLVLIAVMALAWACLGVFFRDEPKLRVTGLFACTQKTVSLGVPLIGAIYEHDPNAALYTLPLIVWHPMQLVIGSALTPYLIQFVEWEERRLEARQPMLHKSHPESLV</sequence>
<keyword evidence="1" id="KW-0472">Membrane</keyword>
<dbReference type="Gene3D" id="1.20.1530.20">
    <property type="match status" value="1"/>
</dbReference>